<dbReference type="Pfam" id="PF05390">
    <property type="entry name" value="Kre9_KNH1_C"/>
    <property type="match status" value="1"/>
</dbReference>
<comment type="caution">
    <text evidence="8">The sequence shown here is derived from an EMBL/GenBank/DDBJ whole genome shotgun (WGS) entry which is preliminary data.</text>
</comment>
<dbReference type="GO" id="GO:0031505">
    <property type="term" value="P:fungal-type cell wall organization"/>
    <property type="evidence" value="ECO:0007669"/>
    <property type="project" value="TreeGrafter"/>
</dbReference>
<feature type="domain" description="Yeast cell wall synthesis Kre9/Knh1-like N-terminal" evidence="7">
    <location>
        <begin position="26"/>
        <end position="128"/>
    </location>
</feature>
<evidence type="ECO:0000256" key="4">
    <source>
        <dbReference type="SAM" id="MobiDB-lite"/>
    </source>
</evidence>
<evidence type="ECO:0000259" key="7">
    <source>
        <dbReference type="Pfam" id="PF10342"/>
    </source>
</evidence>
<feature type="chain" id="PRO_5005325706" evidence="5">
    <location>
        <begin position="21"/>
        <end position="267"/>
    </location>
</feature>
<proteinExistence type="inferred from homology"/>
<feature type="domain" description="Yeast cell wall synthesis Kre9/Knh1 C-terminal" evidence="6">
    <location>
        <begin position="164"/>
        <end position="255"/>
    </location>
</feature>
<dbReference type="Pfam" id="PF10342">
    <property type="entry name" value="Kre9_KNH"/>
    <property type="match status" value="1"/>
</dbReference>
<dbReference type="OrthoDB" id="2432613at2759"/>
<dbReference type="InterPro" id="IPR008659">
    <property type="entry name" value="Kre9/Knh1_C"/>
</dbReference>
<feature type="signal peptide" evidence="5">
    <location>
        <begin position="1"/>
        <end position="20"/>
    </location>
</feature>
<dbReference type="PANTHER" id="PTHR28154:SF1">
    <property type="entry name" value="CELL WALL SYNTHESIS PROTEIN KNH1-RELATED"/>
    <property type="match status" value="1"/>
</dbReference>
<sequence length="267" mass="28541">MLAFSILFLLLSFIIVGTRADYSITSPTSGQTFAASSAITIKFEDDGSIPAMTDLTSTQVLLCTGSNSAISCFSKNLVGTFTPSESTTSYEANLSSLTSLGSNGPYFFQLYSVGSGGSSIHYSERFTLTGMTGTTKASDGGDTTPPTGSNSFSVGDEDNSVIMKSNTIPYLSQTGRVRYAPMQMQPGTKVTHALSPTRRMPTSSVAYFTAYTLKPYQITTKTPTWSYTISQGPNWVATLPSPTGYYAASEALKRNINAKSKRGYVDL</sequence>
<protein>
    <submittedName>
        <fullName evidence="8">Similar to Saccharomyces cerevisiae YJL174W KRE9 Glycoprotein involved in cell wall beta-glucan assembly</fullName>
    </submittedName>
</protein>
<dbReference type="GO" id="GO:0006078">
    <property type="term" value="P:(1-&gt;6)-beta-D-glucan biosynthetic process"/>
    <property type="evidence" value="ECO:0007669"/>
    <property type="project" value="InterPro"/>
</dbReference>
<accession>A0A0J9XGT7</accession>
<evidence type="ECO:0000313" key="8">
    <source>
        <dbReference type="EMBL" id="CDO56549.1"/>
    </source>
</evidence>
<keyword evidence="9" id="KW-1185">Reference proteome</keyword>
<gene>
    <name evidence="8" type="ORF">BN980_GECA15s02859g</name>
</gene>
<dbReference type="InterPro" id="IPR018466">
    <property type="entry name" value="Kre9/Knh1-like_N"/>
</dbReference>
<feature type="region of interest" description="Disordered" evidence="4">
    <location>
        <begin position="132"/>
        <end position="156"/>
    </location>
</feature>
<keyword evidence="3 5" id="KW-0732">Signal</keyword>
<feature type="compositionally biased region" description="Polar residues" evidence="4">
    <location>
        <begin position="144"/>
        <end position="153"/>
    </location>
</feature>
<evidence type="ECO:0000256" key="2">
    <source>
        <dbReference type="ARBA" id="ARBA00006816"/>
    </source>
</evidence>
<name>A0A0J9XGT7_GEOCN</name>
<dbReference type="PANTHER" id="PTHR28154">
    <property type="entry name" value="CELL WALL SYNTHESIS PROTEIN KNH1-RELATED"/>
    <property type="match status" value="1"/>
</dbReference>
<comment type="similarity">
    <text evidence="2">Belongs to the KRE9/KNH1 family.</text>
</comment>
<reference evidence="8" key="1">
    <citation type="submission" date="2014-03" db="EMBL/GenBank/DDBJ databases">
        <authorList>
            <person name="Casaregola S."/>
        </authorList>
    </citation>
    <scope>NUCLEOTIDE SEQUENCE [LARGE SCALE GENOMIC DNA]</scope>
    <source>
        <strain evidence="8">CLIB 918</strain>
    </source>
</reference>
<dbReference type="AlphaFoldDB" id="A0A0J9XGT7"/>
<evidence type="ECO:0000259" key="6">
    <source>
        <dbReference type="Pfam" id="PF05390"/>
    </source>
</evidence>
<dbReference type="GO" id="GO:0005576">
    <property type="term" value="C:extracellular region"/>
    <property type="evidence" value="ECO:0007669"/>
    <property type="project" value="TreeGrafter"/>
</dbReference>
<dbReference type="Proteomes" id="UP000242525">
    <property type="component" value="Unassembled WGS sequence"/>
</dbReference>
<comment type="function">
    <text evidence="1">Involved in cell wall beta(1-&gt;6) glucan synthesis.</text>
</comment>
<evidence type="ECO:0000256" key="3">
    <source>
        <dbReference type="ARBA" id="ARBA00022729"/>
    </source>
</evidence>
<dbReference type="InterPro" id="IPR045328">
    <property type="entry name" value="Kre9/Knh1"/>
</dbReference>
<organism evidence="8 9">
    <name type="scientific">Geotrichum candidum</name>
    <name type="common">Oospora lactis</name>
    <name type="synonym">Dipodascus geotrichum</name>
    <dbReference type="NCBI Taxonomy" id="1173061"/>
    <lineage>
        <taxon>Eukaryota</taxon>
        <taxon>Fungi</taxon>
        <taxon>Dikarya</taxon>
        <taxon>Ascomycota</taxon>
        <taxon>Saccharomycotina</taxon>
        <taxon>Dipodascomycetes</taxon>
        <taxon>Dipodascales</taxon>
        <taxon>Dipodascaceae</taxon>
        <taxon>Geotrichum</taxon>
    </lineage>
</organism>
<dbReference type="STRING" id="1173061.A0A0J9XGT7"/>
<dbReference type="GO" id="GO:0042546">
    <property type="term" value="P:cell wall biogenesis"/>
    <property type="evidence" value="ECO:0007669"/>
    <property type="project" value="InterPro"/>
</dbReference>
<evidence type="ECO:0000256" key="5">
    <source>
        <dbReference type="SAM" id="SignalP"/>
    </source>
</evidence>
<evidence type="ECO:0000313" key="9">
    <source>
        <dbReference type="Proteomes" id="UP000242525"/>
    </source>
</evidence>
<dbReference type="EMBL" id="CCBN010000015">
    <property type="protein sequence ID" value="CDO56549.1"/>
    <property type="molecule type" value="Genomic_DNA"/>
</dbReference>
<evidence type="ECO:0000256" key="1">
    <source>
        <dbReference type="ARBA" id="ARBA00004010"/>
    </source>
</evidence>